<reference evidence="1" key="1">
    <citation type="submission" date="2020-08" db="EMBL/GenBank/DDBJ databases">
        <title>Multicomponent nature underlies the extraordinary mechanical properties of spider dragline silk.</title>
        <authorList>
            <person name="Kono N."/>
            <person name="Nakamura H."/>
            <person name="Mori M."/>
            <person name="Yoshida Y."/>
            <person name="Ohtoshi R."/>
            <person name="Malay A.D."/>
            <person name="Moran D.A.P."/>
            <person name="Tomita M."/>
            <person name="Numata K."/>
            <person name="Arakawa K."/>
        </authorList>
    </citation>
    <scope>NUCLEOTIDE SEQUENCE</scope>
</reference>
<protein>
    <submittedName>
        <fullName evidence="1">Uncharacterized protein</fullName>
    </submittedName>
</protein>
<dbReference type="AlphaFoldDB" id="A0A8X6NPH1"/>
<evidence type="ECO:0000313" key="1">
    <source>
        <dbReference type="EMBL" id="GFT24072.1"/>
    </source>
</evidence>
<organism evidence="1 2">
    <name type="scientific">Nephila pilipes</name>
    <name type="common">Giant wood spider</name>
    <name type="synonym">Nephila maculata</name>
    <dbReference type="NCBI Taxonomy" id="299642"/>
    <lineage>
        <taxon>Eukaryota</taxon>
        <taxon>Metazoa</taxon>
        <taxon>Ecdysozoa</taxon>
        <taxon>Arthropoda</taxon>
        <taxon>Chelicerata</taxon>
        <taxon>Arachnida</taxon>
        <taxon>Araneae</taxon>
        <taxon>Araneomorphae</taxon>
        <taxon>Entelegynae</taxon>
        <taxon>Araneoidea</taxon>
        <taxon>Nephilidae</taxon>
        <taxon>Nephila</taxon>
    </lineage>
</organism>
<comment type="caution">
    <text evidence="1">The sequence shown here is derived from an EMBL/GenBank/DDBJ whole genome shotgun (WGS) entry which is preliminary data.</text>
</comment>
<sequence length="84" mass="9878">MGRDKGIYRIIRIFDTNVIDIPWLIGSYAAYIHWIPIKFVFQGHFKRKTEHLMFTIALKLSLRLQCSGLGSGSWRSFRQDGFEK</sequence>
<proteinExistence type="predicted"/>
<gene>
    <name evidence="1" type="ORF">NPIL_50971</name>
</gene>
<accession>A0A8X6NPH1</accession>
<name>A0A8X6NPH1_NEPPI</name>
<dbReference type="Proteomes" id="UP000887013">
    <property type="component" value="Unassembled WGS sequence"/>
</dbReference>
<dbReference type="EMBL" id="BMAW01106391">
    <property type="protein sequence ID" value="GFT24072.1"/>
    <property type="molecule type" value="Genomic_DNA"/>
</dbReference>
<keyword evidence="2" id="KW-1185">Reference proteome</keyword>
<evidence type="ECO:0000313" key="2">
    <source>
        <dbReference type="Proteomes" id="UP000887013"/>
    </source>
</evidence>